<dbReference type="InterPro" id="IPR001258">
    <property type="entry name" value="NHL_repeat"/>
</dbReference>
<proteinExistence type="predicted"/>
<evidence type="ECO:0000256" key="1">
    <source>
        <dbReference type="ARBA" id="ARBA00022737"/>
    </source>
</evidence>
<gene>
    <name evidence="4" type="ORF">G3N55_00905</name>
</gene>
<dbReference type="AlphaFoldDB" id="A0A6N9TJH8"/>
<dbReference type="GO" id="GO:0008270">
    <property type="term" value="F:zinc ion binding"/>
    <property type="evidence" value="ECO:0007669"/>
    <property type="project" value="UniProtKB-KW"/>
</dbReference>
<dbReference type="PANTHER" id="PTHR24104:SF25">
    <property type="entry name" value="PROTEIN LIN-41"/>
    <property type="match status" value="1"/>
</dbReference>
<feature type="repeat" description="NHL" evidence="2">
    <location>
        <begin position="251"/>
        <end position="294"/>
    </location>
</feature>
<dbReference type="RefSeq" id="WP_163297572.1">
    <property type="nucleotide sequence ID" value="NZ_JAAGRR010000004.1"/>
</dbReference>
<feature type="chain" id="PRO_5026890694" description="6-bladed beta-propeller" evidence="3">
    <location>
        <begin position="30"/>
        <end position="379"/>
    </location>
</feature>
<evidence type="ECO:0000256" key="2">
    <source>
        <dbReference type="PROSITE-ProRule" id="PRU00504"/>
    </source>
</evidence>
<dbReference type="SUPFAM" id="SSF101898">
    <property type="entry name" value="NHL repeat"/>
    <property type="match status" value="1"/>
</dbReference>
<name>A0A6N9TJH8_DISTH</name>
<evidence type="ECO:0000256" key="3">
    <source>
        <dbReference type="SAM" id="SignalP"/>
    </source>
</evidence>
<feature type="signal peptide" evidence="3">
    <location>
        <begin position="1"/>
        <end position="29"/>
    </location>
</feature>
<keyword evidence="1" id="KW-0677">Repeat</keyword>
<reference evidence="4 5" key="1">
    <citation type="submission" date="2020-02" db="EMBL/GenBank/DDBJ databases">
        <title>Comparative genomics of sulfur disproportionating microorganisms.</title>
        <authorList>
            <person name="Ward L.M."/>
            <person name="Bertran E."/>
            <person name="Johnston D.T."/>
        </authorList>
    </citation>
    <scope>NUCLEOTIDE SEQUENCE [LARGE SCALE GENOMIC DNA]</scope>
    <source>
        <strain evidence="4 5">DSM 100025</strain>
    </source>
</reference>
<keyword evidence="5" id="KW-1185">Reference proteome</keyword>
<keyword evidence="3" id="KW-0732">Signal</keyword>
<dbReference type="EMBL" id="JAAGRR010000004">
    <property type="protein sequence ID" value="NDY41411.1"/>
    <property type="molecule type" value="Genomic_DNA"/>
</dbReference>
<dbReference type="PANTHER" id="PTHR24104">
    <property type="entry name" value="E3 UBIQUITIN-PROTEIN LIGASE NHLRC1-RELATED"/>
    <property type="match status" value="1"/>
</dbReference>
<dbReference type="Gene3D" id="2.120.10.30">
    <property type="entry name" value="TolB, C-terminal domain"/>
    <property type="match status" value="2"/>
</dbReference>
<organism evidence="4 5">
    <name type="scientific">Dissulfurirhabdus thermomarina</name>
    <dbReference type="NCBI Taxonomy" id="1765737"/>
    <lineage>
        <taxon>Bacteria</taxon>
        <taxon>Deltaproteobacteria</taxon>
        <taxon>Dissulfurirhabdaceae</taxon>
        <taxon>Dissulfurirhabdus</taxon>
    </lineage>
</organism>
<dbReference type="InterPro" id="IPR011042">
    <property type="entry name" value="6-blade_b-propeller_TolB-like"/>
</dbReference>
<evidence type="ECO:0000313" key="4">
    <source>
        <dbReference type="EMBL" id="NDY41411.1"/>
    </source>
</evidence>
<evidence type="ECO:0008006" key="6">
    <source>
        <dbReference type="Google" id="ProtNLM"/>
    </source>
</evidence>
<sequence>MKPTNPARRHRFLAAAALAVLLLPGCAGKRGGPAEAVFFPPAPNPPRIQFLLGVGDSRDVEGRPSGFSLFVMGDEEARRVKPIVKPYGVTAKNGKVYLVDASAARVAVIDFPGRTFRFLKGNAGMGAMKKPINVAVDDKGTAYVTDVARREILVYDPEGNYVKAVGRPLGMKPIDVAVSGSELYVVDFGHSAVRILDRWTGRELGAVGQGEGLGERLSLPTHLDLDARGFIYCTNIGTGRVMKFDRDNHLLQAFGRLGDGFGQFARPKGIAVDHEGRIYVVDAGHQNVQVFDPEGRLLMFFGDPGLPVGSMNLPAGIAVSRDNLDYFQTLADPSFKLETVIYVTNQFGPHKLAVYGLGRKEGVDYEAAPAAGDGNATGP</sequence>
<accession>A0A6N9TJH8</accession>
<dbReference type="InterPro" id="IPR050952">
    <property type="entry name" value="TRIM-NHL_E3_ligases"/>
</dbReference>
<evidence type="ECO:0000313" key="5">
    <source>
        <dbReference type="Proteomes" id="UP000469346"/>
    </source>
</evidence>
<dbReference type="PROSITE" id="PS51125">
    <property type="entry name" value="NHL"/>
    <property type="match status" value="1"/>
</dbReference>
<comment type="caution">
    <text evidence="4">The sequence shown here is derived from an EMBL/GenBank/DDBJ whole genome shotgun (WGS) entry which is preliminary data.</text>
</comment>
<dbReference type="Pfam" id="PF01436">
    <property type="entry name" value="NHL"/>
    <property type="match status" value="1"/>
</dbReference>
<protein>
    <recommendedName>
        <fullName evidence="6">6-bladed beta-propeller</fullName>
    </recommendedName>
</protein>
<dbReference type="Proteomes" id="UP000469346">
    <property type="component" value="Unassembled WGS sequence"/>
</dbReference>